<dbReference type="RefSeq" id="WP_206180989.1">
    <property type="nucleotide sequence ID" value="NZ_CP031393.1"/>
</dbReference>
<evidence type="ECO:0000313" key="3">
    <source>
        <dbReference type="Proteomes" id="UP000663454"/>
    </source>
</evidence>
<name>A0ABX7LWY3_TREMD</name>
<dbReference type="EMBL" id="CP031393">
    <property type="protein sequence ID" value="QSH97490.1"/>
    <property type="molecule type" value="Genomic_DNA"/>
</dbReference>
<gene>
    <name evidence="2" type="ORF">DWB79_06965</name>
</gene>
<evidence type="ECO:0008006" key="4">
    <source>
        <dbReference type="Google" id="ProtNLM"/>
    </source>
</evidence>
<evidence type="ECO:0000313" key="2">
    <source>
        <dbReference type="EMBL" id="QSH97490.1"/>
    </source>
</evidence>
<sequence length="1680" mass="181655">MKKARIGKTALVAALIMCFTALFTTCKNNIGLGGQIDILPPIGEITHPDGGGAIRGSFDLKGKANDDDGIQSISVVFKNIKTKQMSQVYDVGGFSKGSASVEWTVHIDNEANENGYAIPDGEYEAIVTVTDKGGKPSTITKNYKIDNRPPQIEILSPDLSKNQSGDFTMRGSVIDIPSGVKSIKYIVGKQDSSDITKKPDETTAEWKAFELSGDTWAITFTDADNITQKTKAESLGKKVDGLAAGVELYDIPLFFLVEDKAGNAGIVRHIIRVDPNGDIPEVTVRSPDADKVLGGTIRIWGTVSVPNPAAGVVKAVMIQITDKVDASDKPDFSESAVFGSTDWCPSEGKQLSYTEGSPYWSVEINKSKEFDASSGTQRVIWFRLRGKNDKNIAGQWTAPIKVTIDKAAPTITGMKVATDGNINTPIPSWPIDPENQDYVSNMWIKGDDLYLCADLSHDAGIERIDISGTYIGQDVSLTGNSEITGYKLHNQQCFEQDGHNYKMRIPLKTTANPTNNNGFTINVMIKAKKQKQGDIDGLTASTSFSFKYDNSKPTAVFGTKIYSSGIVTVSGTSFTDYALKGKTNISTSMKLFTSGEDIEITAFDKNTGEVTLASAPANPTKGYLIYSPIEYLKPDTSGKVWVSGAAYDVGAGVEKVKVKYGDPSATEVALEFPSGVQTDVGNGDANFVTWKGEINVNGFADGIGEIVITPIDRANNVSAPIKVPIKLKKEPLRISAVALGTDMNRNGAIADVGSTVETKTLTLTYNAANPDGIDSKQYDWHGKADGGTFRFKNNTSHIKIGTGGGSGAKKYTLKCVTNGTDIRNLTALPSNGVITLNAADFTKIGQSDDLATSDPKKRKLLLTVWDSAQGLTCGTDTWMAELELDVIVDTTDRIAPTNEINPFKWVSETENSLYGNSRDNGHIEIGTDLPSTFNQTTGLMDKDDKVSGKISITGTAYDDQVITEIWAKIDGFTFTGVAGAVLGGETKLAAYNTANGTFTVEPDNFDTDGWKFTVVSNEFSVEKGHTVKWQLDWDSSKIANGVGLDKTVTVTVKDTAQTNTASDSRKVDVVPYITEVETGIKTLLGKDFMRSAAGAYTVRAKASASEYETVTVTGFNLQPTTLSGNDSDIRLSKFKTALEGTTKKGTGLTASQVTAGDNSKWKVIMKAAGNGYLTFIVNDIPSINNIDNNAAEYNKEASLIQASADNDCKIELWDFTPLWESTVATYAKNAVYPSMVMKENTPQFAYVNNAGGYGLAEFWDGSAEIKIYSNWDLFTFSALALNSDNSRAALFDINVALRGTGKAPDTGGIMTNFFYNPPDTTPNGTSYFFRNYNVWMDGLYKSGVTAVLDRYQYPCIKMVGTDSLSHVFYSTYDALDDRVIFRYFKVGTDTTLVGNNNSANAHKVHKDTETLNLYINKNELNQVTYNSTNWPSYNDSNNDNRRFNTTGNYSGTTTLPQVFATGDGNGVYSAAAGVPVTETGTIVTAARGILVYYSGTSLNYIYATNDENTSWSTPVVLDTNCGGDYVSMVVDKDKHVHIAYQDSFGGDVKYIYIPEYSNPANRKMVKVDSYLAVGGKLTLTVHGNTPYIAYKGLGTVAKVAWYKANNGVPAVASLASGVNNNDKFTGAWESQIIPTRIVDSDSNRFNIGVGTDGRPVIGYSNNQSGSKGIEYLTRMPDLAD</sequence>
<keyword evidence="1" id="KW-0732">Signal</keyword>
<dbReference type="Proteomes" id="UP000663454">
    <property type="component" value="Chromosome"/>
</dbReference>
<protein>
    <recommendedName>
        <fullName evidence="4">Lipoprotein</fullName>
    </recommendedName>
</protein>
<evidence type="ECO:0000256" key="1">
    <source>
        <dbReference type="SAM" id="SignalP"/>
    </source>
</evidence>
<keyword evidence="3" id="KW-1185">Reference proteome</keyword>
<organism evidence="2 3">
    <name type="scientific">Treponema medium</name>
    <dbReference type="NCBI Taxonomy" id="58231"/>
    <lineage>
        <taxon>Bacteria</taxon>
        <taxon>Pseudomonadati</taxon>
        <taxon>Spirochaetota</taxon>
        <taxon>Spirochaetia</taxon>
        <taxon>Spirochaetales</taxon>
        <taxon>Treponemataceae</taxon>
        <taxon>Treponema</taxon>
    </lineage>
</organism>
<feature type="chain" id="PRO_5045304712" description="Lipoprotein" evidence="1">
    <location>
        <begin position="24"/>
        <end position="1680"/>
    </location>
</feature>
<reference evidence="2 3" key="1">
    <citation type="submission" date="2018-08" db="EMBL/GenBank/DDBJ databases">
        <authorList>
            <person name="Clegg S.R."/>
            <person name="Carter S.D."/>
            <person name="Radford A.D."/>
            <person name="Darby A."/>
            <person name="Hall N."/>
            <person name="Birtles R."/>
            <person name="Evans N.J."/>
        </authorList>
    </citation>
    <scope>NUCLEOTIDE SEQUENCE [LARGE SCALE GENOMIC DNA]</scope>
    <source>
        <strain evidence="2 3">ATCC 700293</strain>
    </source>
</reference>
<feature type="signal peptide" evidence="1">
    <location>
        <begin position="1"/>
        <end position="23"/>
    </location>
</feature>
<accession>A0ABX7LWY3</accession>
<proteinExistence type="predicted"/>